<comment type="caution">
    <text evidence="5">The sequence shown here is derived from an EMBL/GenBank/DDBJ whole genome shotgun (WGS) entry which is preliminary data.</text>
</comment>
<feature type="coiled-coil region" evidence="4">
    <location>
        <begin position="18"/>
        <end position="61"/>
    </location>
</feature>
<gene>
    <name evidence="5" type="ORF">CDCA_CDCA14G3747</name>
</gene>
<protein>
    <submittedName>
        <fullName evidence="5">Uncharacterized protein</fullName>
    </submittedName>
</protein>
<dbReference type="SUPFAM" id="SSF160527">
    <property type="entry name" value="V-type ATPase subunit E-like"/>
    <property type="match status" value="1"/>
</dbReference>
<evidence type="ECO:0000256" key="4">
    <source>
        <dbReference type="SAM" id="Coils"/>
    </source>
</evidence>
<dbReference type="EMBL" id="JANCYW010000014">
    <property type="protein sequence ID" value="KAK4537722.1"/>
    <property type="molecule type" value="Genomic_DNA"/>
</dbReference>
<dbReference type="Gene3D" id="3.30.2320.30">
    <property type="entry name" value="ATP synthase, E subunit, C-terminal"/>
    <property type="match status" value="1"/>
</dbReference>
<dbReference type="InterPro" id="IPR038495">
    <property type="entry name" value="ATPase_E_C"/>
</dbReference>
<name>A0AAV9IZF5_CYACA</name>
<dbReference type="InterPro" id="IPR002842">
    <property type="entry name" value="ATPase_V1_Esu"/>
</dbReference>
<dbReference type="GO" id="GO:0033178">
    <property type="term" value="C:proton-transporting two-sector ATPase complex, catalytic domain"/>
    <property type="evidence" value="ECO:0007669"/>
    <property type="project" value="InterPro"/>
</dbReference>
<evidence type="ECO:0000256" key="1">
    <source>
        <dbReference type="ARBA" id="ARBA00005901"/>
    </source>
</evidence>
<dbReference type="HAMAP" id="MF_00311">
    <property type="entry name" value="ATP_synth_E_arch"/>
    <property type="match status" value="1"/>
</dbReference>
<evidence type="ECO:0000313" key="5">
    <source>
        <dbReference type="EMBL" id="KAK4537722.1"/>
    </source>
</evidence>
<comment type="similarity">
    <text evidence="1">Belongs to the V-ATPase E subunit family.</text>
</comment>
<keyword evidence="4" id="KW-0175">Coiled coil</keyword>
<dbReference type="PANTHER" id="PTHR45715">
    <property type="entry name" value="ATPASE H+-TRANSPORTING V1 SUBUNIT E1A-RELATED"/>
    <property type="match status" value="1"/>
</dbReference>
<evidence type="ECO:0000256" key="2">
    <source>
        <dbReference type="ARBA" id="ARBA00022448"/>
    </source>
</evidence>
<evidence type="ECO:0000313" key="6">
    <source>
        <dbReference type="Proteomes" id="UP001301350"/>
    </source>
</evidence>
<keyword evidence="2" id="KW-0813">Transport</keyword>
<proteinExistence type="inferred from homology"/>
<reference evidence="5 6" key="1">
    <citation type="submission" date="2022-07" db="EMBL/GenBank/DDBJ databases">
        <title>Genome-wide signatures of adaptation to extreme environments.</title>
        <authorList>
            <person name="Cho C.H."/>
            <person name="Yoon H.S."/>
        </authorList>
    </citation>
    <scope>NUCLEOTIDE SEQUENCE [LARGE SCALE GENOMIC DNA]</scope>
    <source>
        <strain evidence="5 6">DBV 063 E5</strain>
    </source>
</reference>
<dbReference type="Gene3D" id="6.10.250.1620">
    <property type="match status" value="1"/>
</dbReference>
<keyword evidence="6" id="KW-1185">Reference proteome</keyword>
<keyword evidence="3" id="KW-0406">Ion transport</keyword>
<evidence type="ECO:0000256" key="3">
    <source>
        <dbReference type="ARBA" id="ARBA00023065"/>
    </source>
</evidence>
<dbReference type="Proteomes" id="UP001301350">
    <property type="component" value="Unassembled WGS sequence"/>
</dbReference>
<sequence>MNDAQVQQQIQQMVSFIRQDAEEKINELEVKAEEEFNIRKLKTIEEQCEKIRAEYARKMRQAEAGQRISYSAGLNAARLRVLKERETGLRQVYEEVRERLLRASAEAPERYRALLLELMAQGIFLMRQEGKMMARVRPQDAALAESLLSAALQRHDAIQQAVEEAQRREEGGEECVTVDGASEAVQVSVDRQMHLSKESAGGVLLISADGKVQCDNTLEIRLDIAYQQSLPHLRQLLFGDTSALQADGAL</sequence>
<accession>A0AAV9IZF5</accession>
<dbReference type="Pfam" id="PF01991">
    <property type="entry name" value="vATP-synt_E"/>
    <property type="match status" value="1"/>
</dbReference>
<organism evidence="5 6">
    <name type="scientific">Cyanidium caldarium</name>
    <name type="common">Red alga</name>
    <dbReference type="NCBI Taxonomy" id="2771"/>
    <lineage>
        <taxon>Eukaryota</taxon>
        <taxon>Rhodophyta</taxon>
        <taxon>Bangiophyceae</taxon>
        <taxon>Cyanidiales</taxon>
        <taxon>Cyanidiaceae</taxon>
        <taxon>Cyanidium</taxon>
    </lineage>
</organism>
<dbReference type="AlphaFoldDB" id="A0AAV9IZF5"/>
<dbReference type="GO" id="GO:0046961">
    <property type="term" value="F:proton-transporting ATPase activity, rotational mechanism"/>
    <property type="evidence" value="ECO:0007669"/>
    <property type="project" value="InterPro"/>
</dbReference>